<evidence type="ECO:0000313" key="4">
    <source>
        <dbReference type="Proteomes" id="UP000000763"/>
    </source>
</evidence>
<accession>Q75GI0</accession>
<evidence type="ECO:0000313" key="2">
    <source>
        <dbReference type="EMBL" id="AAS07152.1"/>
    </source>
</evidence>
<feature type="region of interest" description="Disordered" evidence="1">
    <location>
        <begin position="83"/>
        <end position="107"/>
    </location>
</feature>
<evidence type="ECO:0000313" key="3">
    <source>
        <dbReference type="EMBL" id="AAT77088.1"/>
    </source>
</evidence>
<reference evidence="2" key="3">
    <citation type="submission" date="2006-01" db="EMBL/GenBank/DDBJ databases">
        <title>Oryza sativa chromosome 3 BAC OSJNBa0013A09 genomic sequence.</title>
        <authorList>
            <person name="Buell C.R."/>
            <person name="Yuan Q."/>
            <person name="Ouyang S."/>
            <person name="Liu J."/>
            <person name="Gansberger K."/>
            <person name="Jones K.M."/>
            <person name="Overton II L.L."/>
            <person name="Tsitrin T."/>
            <person name="Kim M.M."/>
            <person name="Bera J.J."/>
            <person name="Jin S.S."/>
            <person name="Fadrosh D.W."/>
            <person name="Tallon L.J."/>
            <person name="Koo H."/>
            <person name="Zismann V."/>
            <person name="Hsiao J."/>
            <person name="Blunt S."/>
            <person name="Vanaken S.S."/>
            <person name="Riedmuller S.B."/>
            <person name="Utterback T.T."/>
            <person name="Feldblyum T.V."/>
            <person name="Yang Q.Q."/>
            <person name="Haas B.J."/>
            <person name="Suh B.B."/>
            <person name="Peterson J.J."/>
            <person name="Quackenbush J."/>
            <person name="White O."/>
            <person name="Salzberg S.L."/>
            <person name="Fraser C.M."/>
        </authorList>
    </citation>
    <scope>NUCLEOTIDE SEQUENCE</scope>
</reference>
<dbReference type="EMBL" id="AC135228">
    <property type="protein sequence ID" value="AAT77088.1"/>
    <property type="molecule type" value="Genomic_DNA"/>
</dbReference>
<dbReference type="Proteomes" id="UP000000763">
    <property type="component" value="Chromosome 3"/>
</dbReference>
<dbReference type="EMBL" id="AC145380">
    <property type="protein sequence ID" value="AAS07152.1"/>
    <property type="molecule type" value="Genomic_DNA"/>
</dbReference>
<feature type="compositionally biased region" description="Polar residues" evidence="1">
    <location>
        <begin position="83"/>
        <end position="102"/>
    </location>
</feature>
<reference evidence="4" key="2">
    <citation type="journal article" date="2005" name="Nature">
        <title>The map-based sequence of the rice genome.</title>
        <authorList>
            <consortium name="International rice genome sequencing project (IRGSP)"/>
            <person name="Matsumoto T."/>
            <person name="Wu J."/>
            <person name="Kanamori H."/>
            <person name="Katayose Y."/>
            <person name="Fujisawa M."/>
            <person name="Namiki N."/>
            <person name="Mizuno H."/>
            <person name="Yamamoto K."/>
            <person name="Antonio B.A."/>
            <person name="Baba T."/>
            <person name="Sakata K."/>
            <person name="Nagamura Y."/>
            <person name="Aoki H."/>
            <person name="Arikawa K."/>
            <person name="Arita K."/>
            <person name="Bito T."/>
            <person name="Chiden Y."/>
            <person name="Fujitsuka N."/>
            <person name="Fukunaka R."/>
            <person name="Hamada M."/>
            <person name="Harada C."/>
            <person name="Hayashi A."/>
            <person name="Hijishita S."/>
            <person name="Honda M."/>
            <person name="Hosokawa S."/>
            <person name="Ichikawa Y."/>
            <person name="Idonuma A."/>
            <person name="Iijima M."/>
            <person name="Ikeda M."/>
            <person name="Ikeno M."/>
            <person name="Ito K."/>
            <person name="Ito S."/>
            <person name="Ito T."/>
            <person name="Ito Y."/>
            <person name="Ito Y."/>
            <person name="Iwabuchi A."/>
            <person name="Kamiya K."/>
            <person name="Karasawa W."/>
            <person name="Kurita K."/>
            <person name="Katagiri S."/>
            <person name="Kikuta A."/>
            <person name="Kobayashi H."/>
            <person name="Kobayashi N."/>
            <person name="Machita K."/>
            <person name="Maehara T."/>
            <person name="Masukawa M."/>
            <person name="Mizubayashi T."/>
            <person name="Mukai Y."/>
            <person name="Nagasaki H."/>
            <person name="Nagata Y."/>
            <person name="Naito S."/>
            <person name="Nakashima M."/>
            <person name="Nakama Y."/>
            <person name="Nakamichi Y."/>
            <person name="Nakamura M."/>
            <person name="Meguro A."/>
            <person name="Negishi M."/>
            <person name="Ohta I."/>
            <person name="Ohta T."/>
            <person name="Okamoto M."/>
            <person name="Ono N."/>
            <person name="Saji S."/>
            <person name="Sakaguchi M."/>
            <person name="Sakai K."/>
            <person name="Shibata M."/>
            <person name="Shimokawa T."/>
            <person name="Song J."/>
            <person name="Takazaki Y."/>
            <person name="Terasawa K."/>
            <person name="Tsugane M."/>
            <person name="Tsuji K."/>
            <person name="Ueda S."/>
            <person name="Waki K."/>
            <person name="Yamagata H."/>
            <person name="Yamamoto M."/>
            <person name="Yamamoto S."/>
            <person name="Yamane H."/>
            <person name="Yoshiki S."/>
            <person name="Yoshihara R."/>
            <person name="Yukawa K."/>
            <person name="Zhong H."/>
            <person name="Yano M."/>
            <person name="Yuan Q."/>
            <person name="Ouyang S."/>
            <person name="Liu J."/>
            <person name="Jones K.M."/>
            <person name="Gansberger K."/>
            <person name="Moffat K."/>
            <person name="Hill J."/>
            <person name="Bera J."/>
            <person name="Fadrosh D."/>
            <person name="Jin S."/>
            <person name="Johri S."/>
            <person name="Kim M."/>
            <person name="Overton L."/>
            <person name="Reardon M."/>
            <person name="Tsitrin T."/>
            <person name="Vuong H."/>
            <person name="Weaver B."/>
            <person name="Ciecko A."/>
            <person name="Tallon L."/>
            <person name="Jackson J."/>
            <person name="Pai G."/>
            <person name="Aken S.V."/>
            <person name="Utterback T."/>
            <person name="Reidmuller S."/>
            <person name="Feldblyum T."/>
            <person name="Hsiao J."/>
            <person name="Zismann V."/>
            <person name="Iobst S."/>
            <person name="de Vazeille A.R."/>
            <person name="Buell C.R."/>
            <person name="Ying K."/>
            <person name="Li Y."/>
            <person name="Lu T."/>
            <person name="Huang Y."/>
            <person name="Zhao Q."/>
            <person name="Feng Q."/>
            <person name="Zhang L."/>
            <person name="Zhu J."/>
            <person name="Weng Q."/>
            <person name="Mu J."/>
            <person name="Lu Y."/>
            <person name="Fan D."/>
            <person name="Liu Y."/>
            <person name="Guan J."/>
            <person name="Zhang Y."/>
            <person name="Yu S."/>
            <person name="Liu X."/>
            <person name="Zhang Y."/>
            <person name="Hong G."/>
            <person name="Han B."/>
            <person name="Choisne N."/>
            <person name="Demange N."/>
            <person name="Orjeda G."/>
            <person name="Samain S."/>
            <person name="Cattolico L."/>
            <person name="Pelletier E."/>
            <person name="Couloux A."/>
            <person name="Segurens B."/>
            <person name="Wincker P."/>
            <person name="D'Hont A."/>
            <person name="Scarpelli C."/>
            <person name="Weissenbach J."/>
            <person name="Salanoubat M."/>
            <person name="Quetier F."/>
            <person name="Yu Y."/>
            <person name="Kim H.R."/>
            <person name="Rambo T."/>
            <person name="Currie J."/>
            <person name="Collura K."/>
            <person name="Luo M."/>
            <person name="Yang T."/>
            <person name="Ammiraju J.S.S."/>
            <person name="Engler F."/>
            <person name="Soderlund C."/>
            <person name="Wing R.A."/>
            <person name="Palmer L.E."/>
            <person name="de la Bastide M."/>
            <person name="Spiegel L."/>
            <person name="Nascimento L."/>
            <person name="Zutavern T."/>
            <person name="O'Shaughnessy A."/>
            <person name="Dike S."/>
            <person name="Dedhia N."/>
            <person name="Preston R."/>
            <person name="Balija V."/>
            <person name="McCombie W.R."/>
            <person name="Chow T."/>
            <person name="Chen H."/>
            <person name="Chung M."/>
            <person name="Chen C."/>
            <person name="Shaw J."/>
            <person name="Wu H."/>
            <person name="Hsiao K."/>
            <person name="Chao Y."/>
            <person name="Chu M."/>
            <person name="Cheng C."/>
            <person name="Hour A."/>
            <person name="Lee P."/>
            <person name="Lin S."/>
            <person name="Lin Y."/>
            <person name="Liou J."/>
            <person name="Liu S."/>
            <person name="Hsing Y."/>
            <person name="Raghuvanshi S."/>
            <person name="Mohanty A."/>
            <person name="Bharti A.K."/>
            <person name="Gaur A."/>
            <person name="Gupta V."/>
            <person name="Kumar D."/>
            <person name="Ravi V."/>
            <person name="Vij S."/>
            <person name="Kapur A."/>
            <person name="Khurana P."/>
            <person name="Khurana P."/>
            <person name="Khurana J.P."/>
            <person name="Tyagi A.K."/>
            <person name="Gaikwad K."/>
            <person name="Singh A."/>
            <person name="Dalal V."/>
            <person name="Srivastava S."/>
            <person name="Dixit A."/>
            <person name="Pal A.K."/>
            <person name="Ghazi I.A."/>
            <person name="Yadav M."/>
            <person name="Pandit A."/>
            <person name="Bhargava A."/>
            <person name="Sureshbabu K."/>
            <person name="Batra K."/>
            <person name="Sharma T.R."/>
            <person name="Mohapatra T."/>
            <person name="Singh N.K."/>
            <person name="Messing J."/>
            <person name="Nelson A.B."/>
            <person name="Fuks G."/>
            <person name="Kavchok S."/>
            <person name="Keizer G."/>
            <person name="Linton E."/>
            <person name="Llaca V."/>
            <person name="Song R."/>
            <person name="Tanyolac B."/>
            <person name="Young S."/>
            <person name="Ho-Il K."/>
            <person name="Hahn J.H."/>
            <person name="Sangsakoo G."/>
            <person name="Vanavichit A."/>
            <person name="de Mattos Luiz.A.T."/>
            <person name="Zimmer P.D."/>
            <person name="Malone G."/>
            <person name="Dellagostin O."/>
            <person name="de Oliveira A.C."/>
            <person name="Bevan M."/>
            <person name="Bancroft I."/>
            <person name="Minx P."/>
            <person name="Cordum H."/>
            <person name="Wilson R."/>
            <person name="Cheng Z."/>
            <person name="Jin W."/>
            <person name="Jiang J."/>
            <person name="Leong S.A."/>
            <person name="Iwama H."/>
            <person name="Gojobori T."/>
            <person name="Itoh T."/>
            <person name="Niimura Y."/>
            <person name="Fujii Y."/>
            <person name="Habara T."/>
            <person name="Sakai H."/>
            <person name="Sato Y."/>
            <person name="Wilson G."/>
            <person name="Kumar K."/>
            <person name="McCouch S."/>
            <person name="Juretic N."/>
            <person name="Hoen D."/>
            <person name="Wright S."/>
            <person name="Bruskiewich R."/>
            <person name="Bureau T."/>
            <person name="Miyao A."/>
            <person name="Hirochika H."/>
            <person name="Nishikawa T."/>
            <person name="Kadowaki K."/>
            <person name="Sugiura M."/>
            <person name="Burr B."/>
            <person name="Sasaki T."/>
        </authorList>
    </citation>
    <scope>NUCLEOTIDE SEQUENCE [LARGE SCALE GENOMIC DNA]</scope>
    <source>
        <strain evidence="4">cv. Nipponbare</strain>
    </source>
</reference>
<dbReference type="AlphaFoldDB" id="Q75GI0"/>
<name>Q75GI0_ORYSJ</name>
<protein>
    <submittedName>
        <fullName evidence="2">Uncharacterized protein</fullName>
    </submittedName>
</protein>
<organism evidence="2 4">
    <name type="scientific">Oryza sativa subsp. japonica</name>
    <name type="common">Rice</name>
    <dbReference type="NCBI Taxonomy" id="39947"/>
    <lineage>
        <taxon>Eukaryota</taxon>
        <taxon>Viridiplantae</taxon>
        <taxon>Streptophyta</taxon>
        <taxon>Embryophyta</taxon>
        <taxon>Tracheophyta</taxon>
        <taxon>Spermatophyta</taxon>
        <taxon>Magnoliopsida</taxon>
        <taxon>Liliopsida</taxon>
        <taxon>Poales</taxon>
        <taxon>Poaceae</taxon>
        <taxon>BOP clade</taxon>
        <taxon>Oryzoideae</taxon>
        <taxon>Oryzeae</taxon>
        <taxon>Oryzinae</taxon>
        <taxon>Oryza</taxon>
        <taxon>Oryza sativa</taxon>
    </lineage>
</organism>
<reference evidence="3" key="4">
    <citation type="submission" date="2006-01" db="EMBL/GenBank/DDBJ databases">
        <title>Oryza sativa chromosome 3 BAC OSJNBb0122C16 genomic sequence.</title>
        <authorList>
            <person name="Buell C.R."/>
            <person name="Yuan Q."/>
            <person name="Ouyang S."/>
            <person name="Liu J."/>
            <person name="Gansberger K."/>
            <person name="Jones K.M."/>
            <person name="Overton II L.L."/>
            <person name="Tsitrin T."/>
            <person name="Kim M.M."/>
            <person name="Bera J.J."/>
            <person name="Jin S.S."/>
            <person name="Fadrosh D.W."/>
            <person name="Tallon L.J."/>
            <person name="Koo H."/>
            <person name="Zismann V."/>
            <person name="Hsiao J."/>
            <person name="Blunt S."/>
            <person name="Vanaken S.S."/>
            <person name="Riedmuller S.B."/>
            <person name="Utterback T.T."/>
            <person name="Feldblyum T.V."/>
            <person name="Yang Q.Q."/>
            <person name="Haas B.J."/>
            <person name="Suh B.B."/>
            <person name="Peterson J.J."/>
            <person name="Quackenbush J."/>
            <person name="White O."/>
            <person name="Salzberg S.L."/>
            <person name="Fraser C.M."/>
        </authorList>
    </citation>
    <scope>NUCLEOTIDE SEQUENCE</scope>
</reference>
<gene>
    <name evidence="3" type="primary">OSJNBb0122C16.7</name>
    <name evidence="2" type="ORF">OSJNBa0013A09.17</name>
</gene>
<evidence type="ECO:0000256" key="1">
    <source>
        <dbReference type="SAM" id="MobiDB-lite"/>
    </source>
</evidence>
<reference evidence="2" key="1">
    <citation type="submission" date="2004-01" db="EMBL/GenBank/DDBJ databases">
        <authorList>
            <person name="Buell R."/>
        </authorList>
    </citation>
    <scope>NUCLEOTIDE SEQUENCE</scope>
</reference>
<sequence>MLLWLPTRGRAGGRAVETGKARRMGGFRLGYVGRVGDGSAYLSLSYSFLVLVSKSAVSLQPASPLFSPPPQYLGHVWHSSSSNSTAPGAGAQSNSFSSTKTGSGVGLPLRSTTRRAVIESQLIPIIGVRIWAPFEGNARQSGLICLLRVITIYQIVVCLEIEEQNKQAMQVPEPSPYGPSRQQGCMVKWPHRKAGMGKLLWQLKIDGAPLLMGA</sequence>
<proteinExistence type="predicted"/>
<reference evidence="4" key="5">
    <citation type="journal article" date="2008" name="Nucleic Acids Res.">
        <title>The rice annotation project database (RAP-DB): 2008 update.</title>
        <authorList>
            <consortium name="The rice annotation project (RAP)"/>
        </authorList>
    </citation>
    <scope>GENOME REANNOTATION</scope>
    <source>
        <strain evidence="4">cv. Nipponbare</strain>
    </source>
</reference>